<proteinExistence type="inferred from homology"/>
<name>A0A2P5EBS8_TREOI</name>
<dbReference type="EMBL" id="JXTC01000186">
    <property type="protein sequence ID" value="PON82976.1"/>
    <property type="molecule type" value="Genomic_DNA"/>
</dbReference>
<protein>
    <submittedName>
        <fullName evidence="12">DNA repair protein</fullName>
    </submittedName>
</protein>
<keyword evidence="9" id="KW-0539">Nucleus</keyword>
<comment type="caution">
    <text evidence="12">The sequence shown here is derived from an EMBL/GenBank/DDBJ whole genome shotgun (WGS) entry which is preliminary data.</text>
</comment>
<comment type="subcellular location">
    <subcellularLocation>
        <location evidence="1">Nucleus</location>
    </subcellularLocation>
</comment>
<keyword evidence="4" id="KW-0255">Endonuclease</keyword>
<organism evidence="12 13">
    <name type="scientific">Trema orientale</name>
    <name type="common">Charcoal tree</name>
    <name type="synonym">Celtis orientalis</name>
    <dbReference type="NCBI Taxonomy" id="63057"/>
    <lineage>
        <taxon>Eukaryota</taxon>
        <taxon>Viridiplantae</taxon>
        <taxon>Streptophyta</taxon>
        <taxon>Embryophyta</taxon>
        <taxon>Tracheophyta</taxon>
        <taxon>Spermatophyta</taxon>
        <taxon>Magnoliopsida</taxon>
        <taxon>eudicotyledons</taxon>
        <taxon>Gunneridae</taxon>
        <taxon>Pentapetalae</taxon>
        <taxon>rosids</taxon>
        <taxon>fabids</taxon>
        <taxon>Rosales</taxon>
        <taxon>Cannabaceae</taxon>
        <taxon>Trema</taxon>
    </lineage>
</organism>
<keyword evidence="6" id="KW-0378">Hydrolase</keyword>
<feature type="compositionally biased region" description="Low complexity" evidence="10">
    <location>
        <begin position="187"/>
        <end position="200"/>
    </location>
</feature>
<dbReference type="SUPFAM" id="SSF47781">
    <property type="entry name" value="RuvA domain 2-like"/>
    <property type="match status" value="1"/>
</dbReference>
<dbReference type="GO" id="GO:0000712">
    <property type="term" value="P:resolution of meiotic recombination intermediates"/>
    <property type="evidence" value="ECO:0007669"/>
    <property type="project" value="TreeGrafter"/>
</dbReference>
<dbReference type="InterPro" id="IPR006166">
    <property type="entry name" value="ERCC4_domain"/>
</dbReference>
<evidence type="ECO:0000256" key="5">
    <source>
        <dbReference type="ARBA" id="ARBA00022763"/>
    </source>
</evidence>
<evidence type="ECO:0000256" key="2">
    <source>
        <dbReference type="ARBA" id="ARBA00010015"/>
    </source>
</evidence>
<evidence type="ECO:0000256" key="7">
    <source>
        <dbReference type="ARBA" id="ARBA00023125"/>
    </source>
</evidence>
<evidence type="ECO:0000256" key="10">
    <source>
        <dbReference type="SAM" id="MobiDB-lite"/>
    </source>
</evidence>
<accession>A0A2P5EBS8</accession>
<dbReference type="GO" id="GO:0000014">
    <property type="term" value="F:single-stranded DNA endodeoxyribonuclease activity"/>
    <property type="evidence" value="ECO:0007669"/>
    <property type="project" value="TreeGrafter"/>
</dbReference>
<dbReference type="PANTHER" id="PTHR10150">
    <property type="entry name" value="DNA REPAIR ENDONUCLEASE XPF"/>
    <property type="match status" value="1"/>
</dbReference>
<keyword evidence="3" id="KW-0540">Nuclease</keyword>
<evidence type="ECO:0000313" key="12">
    <source>
        <dbReference type="EMBL" id="PON82976.1"/>
    </source>
</evidence>
<dbReference type="InterPro" id="IPR047520">
    <property type="entry name" value="XPF_nuclease"/>
</dbReference>
<dbReference type="SUPFAM" id="SSF52980">
    <property type="entry name" value="Restriction endonuclease-like"/>
    <property type="match status" value="1"/>
</dbReference>
<evidence type="ECO:0000256" key="8">
    <source>
        <dbReference type="ARBA" id="ARBA00023204"/>
    </source>
</evidence>
<feature type="domain" description="ERCC4" evidence="11">
    <location>
        <begin position="246"/>
        <end position="316"/>
    </location>
</feature>
<sequence>MQEEWENYLLNRVQLRDLKTRFKKKPKQPEGFGILDGHIHVASAQNAEPRTINMQEHDALVVAASEIDLKMVFSANEGQADEVDPADAGGFPEAISHGSSTDKGVLWPRVKVAEATDSGNANKPIHPKLEVYVLSYEDSTEMQNYETSIHRENRAFESLIREKSRMMIPVDQDVYCMGLYSSIEEQGTSSSSIEEQGTSSQNLVTRKAGGRRENDKEMQVIVDVRESMSSLPNVLDQKGMRIRPVEMMVRHYRIPVLLIEFSLNKSFSFQSASDIGDDIMPSSIVSKLSLLILHFPRLCIIWSRSVHMTADIFASLKANQDEPDEAKAIRVGVPSEERIIDNDVRSGIYNTSAVEFLRRLPGVTDSNYRTIMDGCKNLAELAHLPLEAG</sequence>
<evidence type="ECO:0000259" key="11">
    <source>
        <dbReference type="Pfam" id="PF02732"/>
    </source>
</evidence>
<dbReference type="CDD" id="cd20078">
    <property type="entry name" value="XPF_nuclease_XPF_euk"/>
    <property type="match status" value="1"/>
</dbReference>
<dbReference type="InterPro" id="IPR010994">
    <property type="entry name" value="RuvA_2-like"/>
</dbReference>
<dbReference type="STRING" id="63057.A0A2P5EBS8"/>
<dbReference type="Gene3D" id="1.10.150.20">
    <property type="entry name" value="5' to 3' exonuclease, C-terminal subdomain"/>
    <property type="match status" value="1"/>
</dbReference>
<dbReference type="GO" id="GO:0003697">
    <property type="term" value="F:single-stranded DNA binding"/>
    <property type="evidence" value="ECO:0007669"/>
    <property type="project" value="TreeGrafter"/>
</dbReference>
<keyword evidence="8" id="KW-0234">DNA repair</keyword>
<evidence type="ECO:0000313" key="13">
    <source>
        <dbReference type="Proteomes" id="UP000237000"/>
    </source>
</evidence>
<evidence type="ECO:0000256" key="3">
    <source>
        <dbReference type="ARBA" id="ARBA00022722"/>
    </source>
</evidence>
<gene>
    <name evidence="12" type="ORF">TorRG33x02_212720</name>
</gene>
<evidence type="ECO:0000256" key="1">
    <source>
        <dbReference type="ARBA" id="ARBA00004123"/>
    </source>
</evidence>
<dbReference type="Gene3D" id="3.40.50.10130">
    <property type="match status" value="1"/>
</dbReference>
<dbReference type="GO" id="GO:1901255">
    <property type="term" value="P:nucleotide-excision repair involved in interstrand cross-link repair"/>
    <property type="evidence" value="ECO:0007669"/>
    <property type="project" value="TreeGrafter"/>
</dbReference>
<reference evidence="13" key="1">
    <citation type="submission" date="2016-06" db="EMBL/GenBank/DDBJ databases">
        <title>Parallel loss of symbiosis genes in relatives of nitrogen-fixing non-legume Parasponia.</title>
        <authorList>
            <person name="Van Velzen R."/>
            <person name="Holmer R."/>
            <person name="Bu F."/>
            <person name="Rutten L."/>
            <person name="Van Zeijl A."/>
            <person name="Liu W."/>
            <person name="Santuari L."/>
            <person name="Cao Q."/>
            <person name="Sharma T."/>
            <person name="Shen D."/>
            <person name="Roswanjaya Y."/>
            <person name="Wardhani T."/>
            <person name="Kalhor M.S."/>
            <person name="Jansen J."/>
            <person name="Van den Hoogen J."/>
            <person name="Gungor B."/>
            <person name="Hartog M."/>
            <person name="Hontelez J."/>
            <person name="Verver J."/>
            <person name="Yang W.-C."/>
            <person name="Schijlen E."/>
            <person name="Repin R."/>
            <person name="Schilthuizen M."/>
            <person name="Schranz E."/>
            <person name="Heidstra R."/>
            <person name="Miyata K."/>
            <person name="Fedorova E."/>
            <person name="Kohlen W."/>
            <person name="Bisseling T."/>
            <person name="Smit S."/>
            <person name="Geurts R."/>
        </authorList>
    </citation>
    <scope>NUCLEOTIDE SEQUENCE [LARGE SCALE GENOMIC DNA]</scope>
    <source>
        <strain evidence="13">cv. RG33-2</strain>
    </source>
</reference>
<dbReference type="OrthoDB" id="361020at2759"/>
<dbReference type="Proteomes" id="UP000237000">
    <property type="component" value="Unassembled WGS sequence"/>
</dbReference>
<dbReference type="AlphaFoldDB" id="A0A2P5EBS8"/>
<dbReference type="Pfam" id="PF02732">
    <property type="entry name" value="ERCC4"/>
    <property type="match status" value="1"/>
</dbReference>
<evidence type="ECO:0000256" key="6">
    <source>
        <dbReference type="ARBA" id="ARBA00022801"/>
    </source>
</evidence>
<comment type="similarity">
    <text evidence="2">Belongs to the XPF family.</text>
</comment>
<keyword evidence="5" id="KW-0227">DNA damage</keyword>
<dbReference type="GO" id="GO:0000724">
    <property type="term" value="P:double-strand break repair via homologous recombination"/>
    <property type="evidence" value="ECO:0007669"/>
    <property type="project" value="TreeGrafter"/>
</dbReference>
<dbReference type="InterPro" id="IPR011335">
    <property type="entry name" value="Restrct_endonuc-II-like"/>
</dbReference>
<dbReference type="GO" id="GO:0000110">
    <property type="term" value="C:nucleotide-excision repair factor 1 complex"/>
    <property type="evidence" value="ECO:0007669"/>
    <property type="project" value="TreeGrafter"/>
</dbReference>
<keyword evidence="7" id="KW-0238">DNA-binding</keyword>
<evidence type="ECO:0000256" key="4">
    <source>
        <dbReference type="ARBA" id="ARBA00022759"/>
    </source>
</evidence>
<evidence type="ECO:0000256" key="9">
    <source>
        <dbReference type="ARBA" id="ARBA00023242"/>
    </source>
</evidence>
<dbReference type="PANTHER" id="PTHR10150:SF0">
    <property type="entry name" value="DNA REPAIR ENDONUCLEASE XPF"/>
    <property type="match status" value="1"/>
</dbReference>
<dbReference type="InParanoid" id="A0A2P5EBS8"/>
<dbReference type="GO" id="GO:0003684">
    <property type="term" value="F:damaged DNA binding"/>
    <property type="evidence" value="ECO:0007669"/>
    <property type="project" value="TreeGrafter"/>
</dbReference>
<feature type="region of interest" description="Disordered" evidence="10">
    <location>
        <begin position="187"/>
        <end position="210"/>
    </location>
</feature>
<keyword evidence="13" id="KW-1185">Reference proteome</keyword>